<dbReference type="AlphaFoldDB" id="A0A2P2N527"/>
<name>A0A2P2N527_RHIMU</name>
<feature type="signal peptide" evidence="1">
    <location>
        <begin position="1"/>
        <end position="16"/>
    </location>
</feature>
<accession>A0A2P2N527</accession>
<feature type="chain" id="PRO_5015127000" evidence="1">
    <location>
        <begin position="17"/>
        <end position="43"/>
    </location>
</feature>
<organism evidence="2">
    <name type="scientific">Rhizophora mucronata</name>
    <name type="common">Asiatic mangrove</name>
    <dbReference type="NCBI Taxonomy" id="61149"/>
    <lineage>
        <taxon>Eukaryota</taxon>
        <taxon>Viridiplantae</taxon>
        <taxon>Streptophyta</taxon>
        <taxon>Embryophyta</taxon>
        <taxon>Tracheophyta</taxon>
        <taxon>Spermatophyta</taxon>
        <taxon>Magnoliopsida</taxon>
        <taxon>eudicotyledons</taxon>
        <taxon>Gunneridae</taxon>
        <taxon>Pentapetalae</taxon>
        <taxon>rosids</taxon>
        <taxon>fabids</taxon>
        <taxon>Malpighiales</taxon>
        <taxon>Rhizophoraceae</taxon>
        <taxon>Rhizophora</taxon>
    </lineage>
</organism>
<keyword evidence="1" id="KW-0732">Signal</keyword>
<protein>
    <submittedName>
        <fullName evidence="2">Uncharacterized protein</fullName>
    </submittedName>
</protein>
<sequence length="43" mass="4930">MSCVLLLLHLAVRSFTIMTVEHFGIPVFETNAYGKQEMQLTFL</sequence>
<proteinExistence type="predicted"/>
<evidence type="ECO:0000256" key="1">
    <source>
        <dbReference type="SAM" id="SignalP"/>
    </source>
</evidence>
<dbReference type="EMBL" id="GGEC01057105">
    <property type="protein sequence ID" value="MBX37589.1"/>
    <property type="molecule type" value="Transcribed_RNA"/>
</dbReference>
<evidence type="ECO:0000313" key="2">
    <source>
        <dbReference type="EMBL" id="MBX37589.1"/>
    </source>
</evidence>
<reference evidence="2" key="1">
    <citation type="submission" date="2018-02" db="EMBL/GenBank/DDBJ databases">
        <title>Rhizophora mucronata_Transcriptome.</title>
        <authorList>
            <person name="Meera S.P."/>
            <person name="Sreeshan A."/>
            <person name="Augustine A."/>
        </authorList>
    </citation>
    <scope>NUCLEOTIDE SEQUENCE</scope>
    <source>
        <tissue evidence="2">Leaf</tissue>
    </source>
</reference>